<name>A0A8J2KLY4_9HEXA</name>
<evidence type="ECO:0000256" key="1">
    <source>
        <dbReference type="SAM" id="Phobius"/>
    </source>
</evidence>
<dbReference type="AlphaFoldDB" id="A0A8J2KLY4"/>
<dbReference type="Proteomes" id="UP000708208">
    <property type="component" value="Unassembled WGS sequence"/>
</dbReference>
<protein>
    <submittedName>
        <fullName evidence="2">Uncharacterized protein</fullName>
    </submittedName>
</protein>
<sequence length="135" mass="15247">MEFDLNFLNIRSRLLKQKRGNRCELFGGPDNFTLSNIVQFFLSSITAYTTYEGGDCIDNDVIVVGTISLLVWCTLFLALLRLMGYNGPFQDMGMYLSFLQFVETADFIEDQNLPLASDFSDLETSSPANSRNLNT</sequence>
<evidence type="ECO:0000313" key="3">
    <source>
        <dbReference type="Proteomes" id="UP000708208"/>
    </source>
</evidence>
<proteinExistence type="predicted"/>
<accession>A0A8J2KLY4</accession>
<feature type="transmembrane region" description="Helical" evidence="1">
    <location>
        <begin position="61"/>
        <end position="82"/>
    </location>
</feature>
<reference evidence="2" key="1">
    <citation type="submission" date="2021-06" db="EMBL/GenBank/DDBJ databases">
        <authorList>
            <person name="Hodson N. C."/>
            <person name="Mongue J. A."/>
            <person name="Jaron S. K."/>
        </authorList>
    </citation>
    <scope>NUCLEOTIDE SEQUENCE</scope>
</reference>
<keyword evidence="3" id="KW-1185">Reference proteome</keyword>
<organism evidence="2 3">
    <name type="scientific">Allacma fusca</name>
    <dbReference type="NCBI Taxonomy" id="39272"/>
    <lineage>
        <taxon>Eukaryota</taxon>
        <taxon>Metazoa</taxon>
        <taxon>Ecdysozoa</taxon>
        <taxon>Arthropoda</taxon>
        <taxon>Hexapoda</taxon>
        <taxon>Collembola</taxon>
        <taxon>Symphypleona</taxon>
        <taxon>Sminthuridae</taxon>
        <taxon>Allacma</taxon>
    </lineage>
</organism>
<comment type="caution">
    <text evidence="2">The sequence shown here is derived from an EMBL/GenBank/DDBJ whole genome shotgun (WGS) entry which is preliminary data.</text>
</comment>
<dbReference type="EMBL" id="CAJVCH010153281">
    <property type="protein sequence ID" value="CAG7727736.1"/>
    <property type="molecule type" value="Genomic_DNA"/>
</dbReference>
<keyword evidence="1" id="KW-0472">Membrane</keyword>
<gene>
    <name evidence="2" type="ORF">AFUS01_LOCUS16566</name>
</gene>
<keyword evidence="1" id="KW-0812">Transmembrane</keyword>
<keyword evidence="1" id="KW-1133">Transmembrane helix</keyword>
<evidence type="ECO:0000313" key="2">
    <source>
        <dbReference type="EMBL" id="CAG7727736.1"/>
    </source>
</evidence>